<name>A0A8B4Q7R2_9BACL</name>
<dbReference type="EMBL" id="SNZG01000012">
    <property type="protein sequence ID" value="TDR39261.1"/>
    <property type="molecule type" value="Genomic_DNA"/>
</dbReference>
<dbReference type="NCBIfam" id="TIGR03590">
    <property type="entry name" value="PseG"/>
    <property type="match status" value="1"/>
</dbReference>
<organism evidence="4 6">
    <name type="scientific">Kurthia zopfii</name>
    <dbReference type="NCBI Taxonomy" id="1650"/>
    <lineage>
        <taxon>Bacteria</taxon>
        <taxon>Bacillati</taxon>
        <taxon>Bacillota</taxon>
        <taxon>Bacilli</taxon>
        <taxon>Bacillales</taxon>
        <taxon>Caryophanaceae</taxon>
        <taxon>Kurthia</taxon>
    </lineage>
</organism>
<dbReference type="InterPro" id="IPR020023">
    <property type="entry name" value="PseG"/>
</dbReference>
<gene>
    <name evidence="5" type="ORF">DFR61_11236</name>
    <name evidence="4" type="ORF">NCTC10597_00472</name>
</gene>
<sequence>MNFIIRADASIVIGTGHVMRCLTIAEQLKNEGHVVLFYMKAIEGNLIEFVQNKGFLTIDSWERTDTIIIDHYEIDEVEEKELYQFANKIVVIDDLANRNHCCDVIIDQNLLPNYETRYDLLVPEKCKKLLGPKYLIMRKEFINIRKSRRERNDELKKILVFMGGTDPTHETLKVIEALNDFEFTKVHIVCGDGNIQKEQIKSICLEKGYYYHQQIDYLGSLMEEVDFSIGAGGSTTWERCYIGLPSSCTIVADNQIEGTNYLESQGVILNLGHHSKVTVEHYKKLIVDTIKNPKKLRKISEKGLLVTKSNGSNNPWLNELVELNK</sequence>
<evidence type="ECO:0000256" key="3">
    <source>
        <dbReference type="PIRSR" id="PIRSR620023-2"/>
    </source>
</evidence>
<keyword evidence="4" id="KW-0808">Transferase</keyword>
<dbReference type="SUPFAM" id="SSF53756">
    <property type="entry name" value="UDP-Glycosyltransferase/glycogen phosphorylase"/>
    <property type="match status" value="1"/>
</dbReference>
<feature type="binding site" evidence="3">
    <location>
        <position position="238"/>
    </location>
    <ligand>
        <name>substrate</name>
    </ligand>
</feature>
<dbReference type="OrthoDB" id="9805604at2"/>
<dbReference type="Gene3D" id="3.40.50.2000">
    <property type="entry name" value="Glycogen Phosphorylase B"/>
    <property type="match status" value="1"/>
</dbReference>
<proteinExistence type="predicted"/>
<dbReference type="Proteomes" id="UP000294641">
    <property type="component" value="Unassembled WGS sequence"/>
</dbReference>
<evidence type="ECO:0000313" key="5">
    <source>
        <dbReference type="EMBL" id="TDR39261.1"/>
    </source>
</evidence>
<keyword evidence="7" id="KW-1185">Reference proteome</keyword>
<dbReference type="Proteomes" id="UP000254330">
    <property type="component" value="Unassembled WGS sequence"/>
</dbReference>
<reference evidence="5 7" key="2">
    <citation type="submission" date="2019-03" db="EMBL/GenBank/DDBJ databases">
        <title>Genomic Encyclopedia of Type Strains, Phase IV (KMG-IV): sequencing the most valuable type-strain genomes for metagenomic binning, comparative biology and taxonomic classification.</title>
        <authorList>
            <person name="Goeker M."/>
        </authorList>
    </citation>
    <scope>NUCLEOTIDE SEQUENCE [LARGE SCALE GENOMIC DNA]</scope>
    <source>
        <strain evidence="5 7">DSM 20580</strain>
    </source>
</reference>
<reference evidence="4 6" key="1">
    <citation type="submission" date="2018-06" db="EMBL/GenBank/DDBJ databases">
        <authorList>
            <consortium name="Pathogen Informatics"/>
            <person name="Doyle S."/>
        </authorList>
    </citation>
    <scope>NUCLEOTIDE SEQUENCE [LARGE SCALE GENOMIC DNA]</scope>
    <source>
        <strain evidence="4 6">NCTC10597</strain>
    </source>
</reference>
<dbReference type="PANTHER" id="PTHR21015">
    <property type="entry name" value="UDP-N-ACETYLGLUCOSAMINE--N-ACETYLMURAMYL-(PENTAPEPTIDE) PYROPHOSPHORYL-UNDECAPRENOL N-ACETYLGLUCOSAMINE TRANSFERASE 1"/>
    <property type="match status" value="1"/>
</dbReference>
<evidence type="ECO:0000313" key="6">
    <source>
        <dbReference type="Proteomes" id="UP000254330"/>
    </source>
</evidence>
<dbReference type="GO" id="GO:0016757">
    <property type="term" value="F:glycosyltransferase activity"/>
    <property type="evidence" value="ECO:0007669"/>
    <property type="project" value="TreeGrafter"/>
</dbReference>
<comment type="caution">
    <text evidence="4">The sequence shown here is derived from an EMBL/GenBank/DDBJ whole genome shotgun (WGS) entry which is preliminary data.</text>
</comment>
<feature type="binding site" evidence="3">
    <location>
        <position position="138"/>
    </location>
    <ligand>
        <name>substrate</name>
    </ligand>
</feature>
<dbReference type="PANTHER" id="PTHR21015:SF22">
    <property type="entry name" value="GLYCOSYLTRANSFERASE"/>
    <property type="match status" value="1"/>
</dbReference>
<evidence type="ECO:0000313" key="4">
    <source>
        <dbReference type="EMBL" id="STX08806.1"/>
    </source>
</evidence>
<dbReference type="GO" id="GO:0016787">
    <property type="term" value="F:hydrolase activity"/>
    <property type="evidence" value="ECO:0007669"/>
    <property type="project" value="UniProtKB-KW"/>
</dbReference>
<keyword evidence="5" id="KW-0378">Hydrolase</keyword>
<dbReference type="Gene3D" id="3.40.50.11190">
    <property type="match status" value="1"/>
</dbReference>
<dbReference type="AlphaFoldDB" id="A0A8B4Q7R2"/>
<keyword evidence="1" id="KW-0472">Membrane</keyword>
<protein>
    <submittedName>
        <fullName evidence="5">UDP-2,4-diacetamido-2,4, 6-trideoxy-beta-L-altropyranose hydrolase</fullName>
    </submittedName>
    <submittedName>
        <fullName evidence="4">Undecaprenyldiphospho-muramoylpentapeptide beta-N- acetylglucosaminyltransferase</fullName>
    </submittedName>
</protein>
<accession>A0A8B4Q7R2</accession>
<feature type="active site" description="Proton acceptor" evidence="2">
    <location>
        <position position="17"/>
    </location>
</feature>
<evidence type="ECO:0000256" key="2">
    <source>
        <dbReference type="PIRSR" id="PIRSR620023-1"/>
    </source>
</evidence>
<dbReference type="EMBL" id="UGNP01000001">
    <property type="protein sequence ID" value="STX08806.1"/>
    <property type="molecule type" value="Genomic_DNA"/>
</dbReference>
<evidence type="ECO:0000313" key="7">
    <source>
        <dbReference type="Proteomes" id="UP000294641"/>
    </source>
</evidence>
<dbReference type="RefSeq" id="WP_109349383.1">
    <property type="nucleotide sequence ID" value="NZ_BJUE01000034.1"/>
</dbReference>
<evidence type="ECO:0000256" key="1">
    <source>
        <dbReference type="ARBA" id="ARBA00023136"/>
    </source>
</evidence>